<reference evidence="3" key="1">
    <citation type="submission" date="2014-08" db="EMBL/GenBank/DDBJ databases">
        <authorList>
            <person name="Senf B."/>
            <person name="Petzold A."/>
            <person name="Downie B.R."/>
            <person name="Koch P."/>
            <person name="Platzer M."/>
        </authorList>
    </citation>
    <scope>NUCLEOTIDE SEQUENCE [LARGE SCALE GENOMIC DNA]</scope>
    <source>
        <strain evidence="3">GRZ</strain>
    </source>
</reference>
<keyword evidence="4" id="KW-1185">Reference proteome</keyword>
<dbReference type="Proteomes" id="UP000694548">
    <property type="component" value="Chromosome sgr04"/>
</dbReference>
<reference evidence="3" key="3">
    <citation type="submission" date="2025-09" db="UniProtKB">
        <authorList>
            <consortium name="Ensembl"/>
        </authorList>
    </citation>
    <scope>IDENTIFICATION</scope>
</reference>
<feature type="domain" description="Retrotransposon gag" evidence="2">
    <location>
        <begin position="144"/>
        <end position="233"/>
    </location>
</feature>
<evidence type="ECO:0000313" key="3">
    <source>
        <dbReference type="Ensembl" id="ENSNFUP00015050027.1"/>
    </source>
</evidence>
<dbReference type="AlphaFoldDB" id="A0A8C6PYY1"/>
<evidence type="ECO:0000256" key="1">
    <source>
        <dbReference type="SAM" id="MobiDB-lite"/>
    </source>
</evidence>
<dbReference type="Pfam" id="PF03732">
    <property type="entry name" value="Retrotrans_gag"/>
    <property type="match status" value="1"/>
</dbReference>
<organism evidence="3 4">
    <name type="scientific">Nothobranchius furzeri</name>
    <name type="common">Turquoise killifish</name>
    <dbReference type="NCBI Taxonomy" id="105023"/>
    <lineage>
        <taxon>Eukaryota</taxon>
        <taxon>Metazoa</taxon>
        <taxon>Chordata</taxon>
        <taxon>Craniata</taxon>
        <taxon>Vertebrata</taxon>
        <taxon>Euteleostomi</taxon>
        <taxon>Actinopterygii</taxon>
        <taxon>Neopterygii</taxon>
        <taxon>Teleostei</taxon>
        <taxon>Neoteleostei</taxon>
        <taxon>Acanthomorphata</taxon>
        <taxon>Ovalentaria</taxon>
        <taxon>Atherinomorphae</taxon>
        <taxon>Cyprinodontiformes</taxon>
        <taxon>Nothobranchiidae</taxon>
        <taxon>Nothobranchius</taxon>
    </lineage>
</organism>
<feature type="region of interest" description="Disordered" evidence="1">
    <location>
        <begin position="1"/>
        <end position="30"/>
    </location>
</feature>
<reference evidence="3" key="2">
    <citation type="submission" date="2025-08" db="UniProtKB">
        <authorList>
            <consortium name="Ensembl"/>
        </authorList>
    </citation>
    <scope>IDENTIFICATION</scope>
</reference>
<sequence length="342" mass="38118">MSWVRRLTPNMTESSSQQMSGPSGSTPRDLSGILTEQADQIRTLTEQLANVTQRVYQLETLVQTLCERAAAPEPSVQPPPVSPGLEVSQVPSSLLFRVADSPPPETFSGESENCLGFLLQCDLAFERSPSSFVTAASKISYIFGLLRGKALRWAETRSRQPGFLQGPLADFLTEFKLTFGRSETQADVAKRLWLLQQGRQTVADFSLDFRTIAAASTWNEDSLKGAFVQALNDRIKDQLALCPEPRTLEDLITLAITIDKRQQELRGTKRPSLTLSASAPRSSVQVSVTFCTDALSSKNEQSDVWLFNEQKSHFYAQARLEQRCTFGQRQRNCLLKCTINIF</sequence>
<proteinExistence type="predicted"/>
<dbReference type="GeneTree" id="ENSGT00950000183173"/>
<feature type="compositionally biased region" description="Low complexity" evidence="1">
    <location>
        <begin position="14"/>
        <end position="25"/>
    </location>
</feature>
<dbReference type="InterPro" id="IPR005162">
    <property type="entry name" value="Retrotrans_gag_dom"/>
</dbReference>
<dbReference type="PANTHER" id="PTHR15503:SF36">
    <property type="entry name" value="RETROTRANSPOSON GAG-LIKE PROTEIN 5"/>
    <property type="match status" value="1"/>
</dbReference>
<accession>A0A8C6PYY1</accession>
<dbReference type="InterPro" id="IPR032567">
    <property type="entry name" value="RTL1-rel"/>
</dbReference>
<protein>
    <recommendedName>
        <fullName evidence="2">Retrotransposon gag domain-containing protein</fullName>
    </recommendedName>
</protein>
<dbReference type="Ensembl" id="ENSNFUT00015052174.1">
    <property type="protein sequence ID" value="ENSNFUP00015050027.1"/>
    <property type="gene ID" value="ENSNFUG00015023524.1"/>
</dbReference>
<name>A0A8C6PYY1_NOTFU</name>
<evidence type="ECO:0000259" key="2">
    <source>
        <dbReference type="Pfam" id="PF03732"/>
    </source>
</evidence>
<dbReference type="PANTHER" id="PTHR15503">
    <property type="entry name" value="LDOC1 RELATED"/>
    <property type="match status" value="1"/>
</dbReference>
<evidence type="ECO:0000313" key="4">
    <source>
        <dbReference type="Proteomes" id="UP000694548"/>
    </source>
</evidence>